<dbReference type="EMBL" id="JACEEZ010025959">
    <property type="protein sequence ID" value="KAG0695835.1"/>
    <property type="molecule type" value="Genomic_DNA"/>
</dbReference>
<dbReference type="AlphaFoldDB" id="A0A8J8WLW7"/>
<keyword evidence="3" id="KW-1185">Reference proteome</keyword>
<reference evidence="2" key="1">
    <citation type="submission" date="2020-07" db="EMBL/GenBank/DDBJ databases">
        <title>The High-quality genome of the commercially important snow crab, Chionoecetes opilio.</title>
        <authorList>
            <person name="Jeong J.-H."/>
            <person name="Ryu S."/>
        </authorList>
    </citation>
    <scope>NUCLEOTIDE SEQUENCE</scope>
    <source>
        <strain evidence="2">MADBK_172401_WGS</strain>
        <tissue evidence="2">Digestive gland</tissue>
    </source>
</reference>
<organism evidence="2 3">
    <name type="scientific">Chionoecetes opilio</name>
    <name type="common">Atlantic snow crab</name>
    <name type="synonym">Cancer opilio</name>
    <dbReference type="NCBI Taxonomy" id="41210"/>
    <lineage>
        <taxon>Eukaryota</taxon>
        <taxon>Metazoa</taxon>
        <taxon>Ecdysozoa</taxon>
        <taxon>Arthropoda</taxon>
        <taxon>Crustacea</taxon>
        <taxon>Multicrustacea</taxon>
        <taxon>Malacostraca</taxon>
        <taxon>Eumalacostraca</taxon>
        <taxon>Eucarida</taxon>
        <taxon>Decapoda</taxon>
        <taxon>Pleocyemata</taxon>
        <taxon>Brachyura</taxon>
        <taxon>Eubrachyura</taxon>
        <taxon>Majoidea</taxon>
        <taxon>Majidae</taxon>
        <taxon>Chionoecetes</taxon>
    </lineage>
</organism>
<dbReference type="Proteomes" id="UP000770661">
    <property type="component" value="Unassembled WGS sequence"/>
</dbReference>
<evidence type="ECO:0000313" key="3">
    <source>
        <dbReference type="Proteomes" id="UP000770661"/>
    </source>
</evidence>
<comment type="caution">
    <text evidence="2">The sequence shown here is derived from an EMBL/GenBank/DDBJ whole genome shotgun (WGS) entry which is preliminary data.</text>
</comment>
<feature type="region of interest" description="Disordered" evidence="1">
    <location>
        <begin position="19"/>
        <end position="119"/>
    </location>
</feature>
<evidence type="ECO:0000256" key="1">
    <source>
        <dbReference type="SAM" id="MobiDB-lite"/>
    </source>
</evidence>
<protein>
    <submittedName>
        <fullName evidence="2">Uncharacterized protein</fullName>
    </submittedName>
</protein>
<name>A0A8J8WLW7_CHIOP</name>
<dbReference type="OrthoDB" id="8938296at2759"/>
<accession>A0A8J8WLW7</accession>
<sequence length="157" mass="17512">MVKKSDSFQECDNYQLTSTVESLESNSDPDDEGLLLRGRRKRSKKNLPEDFVSSEDLHEKGHMMPVSQKTLVTASPEKVASAPSQVLFPKPPPKVSSNLLSIRTPGLPESGAAKRSRSSDYNRYDVIDKELLTSSDKHYQQEAMKKVTALTIVKETT</sequence>
<proteinExistence type="predicted"/>
<gene>
    <name evidence="2" type="ORF">GWK47_026774</name>
</gene>
<evidence type="ECO:0000313" key="2">
    <source>
        <dbReference type="EMBL" id="KAG0695835.1"/>
    </source>
</evidence>